<keyword evidence="8" id="KW-0807">Transducer</keyword>
<dbReference type="Proteomes" id="UP001497644">
    <property type="component" value="Chromosome 5"/>
</dbReference>
<keyword evidence="12" id="KW-1185">Reference proteome</keyword>
<gene>
    <name evidence="11" type="ORF">LPLAT_LOCUS9995</name>
</gene>
<name>A0AAV2NV71_9HYME</name>
<dbReference type="GO" id="GO:0004930">
    <property type="term" value="F:G protein-coupled receptor activity"/>
    <property type="evidence" value="ECO:0007669"/>
    <property type="project" value="UniProtKB-KW"/>
</dbReference>
<dbReference type="PANTHER" id="PTHR24243:SF233">
    <property type="entry name" value="THYROTROPIN-RELEASING HORMONE RECEPTOR"/>
    <property type="match status" value="1"/>
</dbReference>
<feature type="transmembrane region" description="Helical" evidence="9">
    <location>
        <begin position="157"/>
        <end position="175"/>
    </location>
</feature>
<feature type="transmembrane region" description="Helical" evidence="9">
    <location>
        <begin position="271"/>
        <end position="289"/>
    </location>
</feature>
<evidence type="ECO:0000256" key="2">
    <source>
        <dbReference type="ARBA" id="ARBA00010663"/>
    </source>
</evidence>
<evidence type="ECO:0000256" key="7">
    <source>
        <dbReference type="ARBA" id="ARBA00023170"/>
    </source>
</evidence>
<keyword evidence="4 9" id="KW-1133">Transmembrane helix</keyword>
<dbReference type="GO" id="GO:0005886">
    <property type="term" value="C:plasma membrane"/>
    <property type="evidence" value="ECO:0007669"/>
    <property type="project" value="TreeGrafter"/>
</dbReference>
<feature type="transmembrane region" description="Helical" evidence="9">
    <location>
        <begin position="78"/>
        <end position="102"/>
    </location>
</feature>
<evidence type="ECO:0000313" key="11">
    <source>
        <dbReference type="EMBL" id="CAL1684351.1"/>
    </source>
</evidence>
<evidence type="ECO:0000256" key="6">
    <source>
        <dbReference type="ARBA" id="ARBA00023136"/>
    </source>
</evidence>
<dbReference type="AlphaFoldDB" id="A0AAV2NV71"/>
<feature type="transmembrane region" description="Helical" evidence="9">
    <location>
        <begin position="114"/>
        <end position="136"/>
    </location>
</feature>
<dbReference type="Pfam" id="PF00001">
    <property type="entry name" value="7tm_1"/>
    <property type="match status" value="1"/>
</dbReference>
<protein>
    <recommendedName>
        <fullName evidence="10">G-protein coupled receptors family 1 profile domain-containing protein</fullName>
    </recommendedName>
</protein>
<reference evidence="11" key="1">
    <citation type="submission" date="2024-04" db="EMBL/GenBank/DDBJ databases">
        <authorList>
            <consortium name="Molecular Ecology Group"/>
        </authorList>
    </citation>
    <scope>NUCLEOTIDE SEQUENCE</scope>
</reference>
<keyword evidence="7" id="KW-0675">Receptor</keyword>
<proteinExistence type="inferred from homology"/>
<evidence type="ECO:0000256" key="4">
    <source>
        <dbReference type="ARBA" id="ARBA00022989"/>
    </source>
</evidence>
<dbReference type="PROSITE" id="PS50262">
    <property type="entry name" value="G_PROTEIN_RECEP_F1_2"/>
    <property type="match status" value="1"/>
</dbReference>
<evidence type="ECO:0000256" key="8">
    <source>
        <dbReference type="ARBA" id="ARBA00023224"/>
    </source>
</evidence>
<dbReference type="SUPFAM" id="SSF81321">
    <property type="entry name" value="Family A G protein-coupled receptor-like"/>
    <property type="match status" value="1"/>
</dbReference>
<feature type="transmembrane region" description="Helical" evidence="9">
    <location>
        <begin position="48"/>
        <end position="66"/>
    </location>
</feature>
<evidence type="ECO:0000256" key="1">
    <source>
        <dbReference type="ARBA" id="ARBA00004141"/>
    </source>
</evidence>
<evidence type="ECO:0000256" key="5">
    <source>
        <dbReference type="ARBA" id="ARBA00023040"/>
    </source>
</evidence>
<keyword evidence="3 9" id="KW-0812">Transmembrane</keyword>
<evidence type="ECO:0000256" key="3">
    <source>
        <dbReference type="ARBA" id="ARBA00022692"/>
    </source>
</evidence>
<keyword evidence="6 9" id="KW-0472">Membrane</keyword>
<dbReference type="InterPro" id="IPR017452">
    <property type="entry name" value="GPCR_Rhodpsn_7TM"/>
</dbReference>
<dbReference type="CDD" id="cd00637">
    <property type="entry name" value="7tm_classA_rhodopsin-like"/>
    <property type="match status" value="1"/>
</dbReference>
<organism evidence="11 12">
    <name type="scientific">Lasius platythorax</name>
    <dbReference type="NCBI Taxonomy" id="488582"/>
    <lineage>
        <taxon>Eukaryota</taxon>
        <taxon>Metazoa</taxon>
        <taxon>Ecdysozoa</taxon>
        <taxon>Arthropoda</taxon>
        <taxon>Hexapoda</taxon>
        <taxon>Insecta</taxon>
        <taxon>Pterygota</taxon>
        <taxon>Neoptera</taxon>
        <taxon>Endopterygota</taxon>
        <taxon>Hymenoptera</taxon>
        <taxon>Apocrita</taxon>
        <taxon>Aculeata</taxon>
        <taxon>Formicoidea</taxon>
        <taxon>Formicidae</taxon>
        <taxon>Formicinae</taxon>
        <taxon>Lasius</taxon>
        <taxon>Lasius</taxon>
    </lineage>
</organism>
<dbReference type="PRINTS" id="PR00237">
    <property type="entry name" value="GPCRRHODOPSN"/>
</dbReference>
<evidence type="ECO:0000259" key="10">
    <source>
        <dbReference type="PROSITE" id="PS50262"/>
    </source>
</evidence>
<dbReference type="PANTHER" id="PTHR24243">
    <property type="entry name" value="G-PROTEIN COUPLED RECEPTOR"/>
    <property type="match status" value="1"/>
</dbReference>
<dbReference type="EMBL" id="OZ034828">
    <property type="protein sequence ID" value="CAL1684351.1"/>
    <property type="molecule type" value="Genomic_DNA"/>
</dbReference>
<feature type="transmembrane region" description="Helical" evidence="9">
    <location>
        <begin position="231"/>
        <end position="251"/>
    </location>
</feature>
<feature type="domain" description="G-protein coupled receptors family 1 profile" evidence="10">
    <location>
        <begin position="57"/>
        <end position="287"/>
    </location>
</feature>
<comment type="subcellular location">
    <subcellularLocation>
        <location evidence="1">Membrane</location>
        <topology evidence="1">Multi-pass membrane protein</topology>
    </subcellularLocation>
</comment>
<accession>A0AAV2NV71</accession>
<evidence type="ECO:0000313" key="12">
    <source>
        <dbReference type="Proteomes" id="UP001497644"/>
    </source>
</evidence>
<feature type="transmembrane region" description="Helical" evidence="9">
    <location>
        <begin position="187"/>
        <end position="211"/>
    </location>
</feature>
<keyword evidence="5" id="KW-0297">G-protein coupled receptor</keyword>
<evidence type="ECO:0000256" key="9">
    <source>
        <dbReference type="SAM" id="Phobius"/>
    </source>
</evidence>
<comment type="similarity">
    <text evidence="2">Belongs to the G-protein coupled receptor 1 family.</text>
</comment>
<sequence>MFDKHDMKIHTYLENPRIQTDPIVTTNPTKMNIIIPIIPEPVRNIMDFTLLVAGTSLNALLTLIIISNSSMYTSTNCYIVSLALSNLTILLEPLQQIIRWIFDIDLMMNLDYIFLVSFGTSILTIIILNIEAYVVICQKNWHLHKSLVKISTAIKGILFIWIMCIMVTAMELNLYDHYEKEIVHDIYVSSTVMFLIFPCFIFIMLDCFILYDLIISKLIIGTWPNKDIERFVSLVGITIGFFLTMIPYRIVRAIDLLISATSCCSDTTIEIVYTMVKMYPMILPIIYFITSEEFRQALQTMLRC</sequence>
<dbReference type="Gene3D" id="1.20.1070.10">
    <property type="entry name" value="Rhodopsin 7-helix transmembrane proteins"/>
    <property type="match status" value="1"/>
</dbReference>
<dbReference type="InterPro" id="IPR000276">
    <property type="entry name" value="GPCR_Rhodpsn"/>
</dbReference>